<evidence type="ECO:0000256" key="3">
    <source>
        <dbReference type="ARBA" id="ARBA00022448"/>
    </source>
</evidence>
<feature type="transmembrane region" description="Helical" evidence="10">
    <location>
        <begin position="588"/>
        <end position="608"/>
    </location>
</feature>
<dbReference type="SUPFAM" id="SSF52540">
    <property type="entry name" value="P-loop containing nucleoside triphosphate hydrolases"/>
    <property type="match status" value="1"/>
</dbReference>
<dbReference type="InterPro" id="IPR027417">
    <property type="entry name" value="P-loop_NTPase"/>
</dbReference>
<feature type="transmembrane region" description="Helical" evidence="10">
    <location>
        <begin position="778"/>
        <end position="801"/>
    </location>
</feature>
<dbReference type="SMART" id="SM00382">
    <property type="entry name" value="AAA"/>
    <property type="match status" value="1"/>
</dbReference>
<feature type="transmembrane region" description="Helical" evidence="10">
    <location>
        <begin position="754"/>
        <end position="772"/>
    </location>
</feature>
<evidence type="ECO:0000256" key="8">
    <source>
        <dbReference type="ARBA" id="ARBA00023136"/>
    </source>
</evidence>
<name>A0A1B0CB12_LUTLO</name>
<keyword evidence="5" id="KW-0547">Nucleotide-binding</keyword>
<evidence type="ECO:0000256" key="2">
    <source>
        <dbReference type="ARBA" id="ARBA00005814"/>
    </source>
</evidence>
<dbReference type="InterPro" id="IPR050352">
    <property type="entry name" value="ABCG_transporters"/>
</dbReference>
<comment type="similarity">
    <text evidence="2">Belongs to the ABC transporter superfamily. ABCG family. Eye pigment precursor importer (TC 3.A.1.204) subfamily.</text>
</comment>
<evidence type="ECO:0000259" key="11">
    <source>
        <dbReference type="SMART" id="SM00382"/>
    </source>
</evidence>
<dbReference type="GO" id="GO:0030659">
    <property type="term" value="C:cytoplasmic vesicle membrane"/>
    <property type="evidence" value="ECO:0007669"/>
    <property type="project" value="TreeGrafter"/>
</dbReference>
<protein>
    <recommendedName>
        <fullName evidence="9">Protein white</fullName>
    </recommendedName>
</protein>
<keyword evidence="8 10" id="KW-0472">Membrane</keyword>
<dbReference type="VEuPathDB" id="VectorBase:LLOJ001311"/>
<evidence type="ECO:0000256" key="1">
    <source>
        <dbReference type="ARBA" id="ARBA00004141"/>
    </source>
</evidence>
<dbReference type="InterPro" id="IPR043926">
    <property type="entry name" value="ABCG_dom"/>
</dbReference>
<proteinExistence type="inferred from homology"/>
<accession>A0A1B0CB12</accession>
<dbReference type="EMBL" id="AJWK01004726">
    <property type="status" value="NOT_ANNOTATED_CDS"/>
    <property type="molecule type" value="Genomic_DNA"/>
</dbReference>
<dbReference type="EMBL" id="AJWK01004728">
    <property type="status" value="NOT_ANNOTATED_CDS"/>
    <property type="molecule type" value="Genomic_DNA"/>
</dbReference>
<comment type="subcellular location">
    <subcellularLocation>
        <location evidence="1">Membrane</location>
        <topology evidence="1">Multi-pass membrane protein</topology>
    </subcellularLocation>
</comment>
<reference evidence="12" key="2">
    <citation type="journal article" date="2020" name="BMC">
        <title>Leishmania infection induces a limited differential gene expression in the sand fly midgut.</title>
        <authorList>
            <person name="Coutinho-Abreu I.V."/>
            <person name="Serafim T.D."/>
            <person name="Meneses C."/>
            <person name="Kamhawi S."/>
            <person name="Oliveira F."/>
            <person name="Valenzuela J.G."/>
        </authorList>
    </citation>
    <scope>NUCLEOTIDE SEQUENCE</scope>
    <source>
        <strain evidence="12">Jacobina</strain>
        <tissue evidence="12">Midgut</tissue>
    </source>
</reference>
<dbReference type="GO" id="GO:0140359">
    <property type="term" value="F:ABC-type transporter activity"/>
    <property type="evidence" value="ECO:0007669"/>
    <property type="project" value="InterPro"/>
</dbReference>
<evidence type="ECO:0000256" key="9">
    <source>
        <dbReference type="ARBA" id="ARBA00039188"/>
    </source>
</evidence>
<feature type="transmembrane region" description="Helical" evidence="10">
    <location>
        <begin position="466"/>
        <end position="489"/>
    </location>
</feature>
<keyword evidence="7 10" id="KW-1133">Transmembrane helix</keyword>
<reference evidence="13" key="3">
    <citation type="submission" date="2020-05" db="UniProtKB">
        <authorList>
            <consortium name="EnsemblMetazoa"/>
        </authorList>
    </citation>
    <scope>IDENTIFICATION</scope>
    <source>
        <strain evidence="13">Jacobina</strain>
    </source>
</reference>
<dbReference type="GO" id="GO:0016887">
    <property type="term" value="F:ATP hydrolysis activity"/>
    <property type="evidence" value="ECO:0007669"/>
    <property type="project" value="InterPro"/>
</dbReference>
<keyword evidence="6" id="KW-0067">ATP-binding</keyword>
<dbReference type="EnsemblMetazoa" id="LLOJ001311-RA">
    <property type="protein sequence ID" value="LLOJ001311-PA"/>
    <property type="gene ID" value="LLOJ001311"/>
</dbReference>
<dbReference type="VEuPathDB" id="VectorBase:LLONM1_006513"/>
<dbReference type="InterPro" id="IPR003593">
    <property type="entry name" value="AAA+_ATPase"/>
</dbReference>
<dbReference type="Gene3D" id="3.40.50.300">
    <property type="entry name" value="P-loop containing nucleotide triphosphate hydrolases"/>
    <property type="match status" value="2"/>
</dbReference>
<dbReference type="PANTHER" id="PTHR48041">
    <property type="entry name" value="ABC TRANSPORTER G FAMILY MEMBER 28"/>
    <property type="match status" value="1"/>
</dbReference>
<sequence>MTIGFEENEPLLNGDAQSKSLFSYPDLTETTNHRESYGTVKIGIQQPVETRNLIYTWDNLDVFGEVASQPSNGGLCTRMRQCFSGKNRTPMRTRKHLLKNVSGYARSGELLAILGSSGAGKTTLLNTLAFRSPTGIHVSSSSVRALNGVPLTASDLRARCAYVQQDDLFIGSLSAREHLIFQALLRMDKDIPYKQKLARVDEVIREVLKNVVEKGKIVILTIHQPSSELYSMFDKLLLMANGRVAFYGTPAQASQFFMSVGRPCPPNYNPADHFIQVLAIQSHHEEESRESITKICDAYDRDEIASDVKKTIKDQKCNDGLPVMIDGGVMRYRAPWMVQIRAILWRSWISMIKDPILMNVRLFQTVTVSFLIGLIFFQQKLDETGVMNINGAIFLFLTNMTFQNVFAVINVFTGELPVFLRETRSHLYRPDTFFLGKTLSELPLFIVIPIIFTAVAYPMVGLIGGFYHFFIASCIMALMANAATSYGYLISSISSSTSMALSIGPPVVIPFLLFGGFFLNSASVPFYFSWLSYLSWFRYANEALLINQWAEVEPGEIACNRANISCPASGTIVLETLNFSEDNFMLDIGGLVFLLVFFRFLAFLALYYKARTDHFIQVLAIQSHHEEESRESITKICVAYDRDEIASDVKKTIKDQKCNDGLPVMIDGGVMRYRAPWMVQIRAILWRSWISMIKDPILMNVRLFQTVTVSFLIGLIFFQQKLDETGELPVFLRETRSHLYRPDTFFLGKTLSELPLFIVIPIIFTAVAYPMVGLIGGFYHFFIASCIMALMANAATSYGYLISSISSSTSMALSIGPPVVIPFLLFGGFFLNSASVPFYFSWLSYLSWFRYANEALLINQWAEVEPGEIACNRANISCPASGTIVLETLNFSEDNFMLDIGGLVFLLVFFRFLAFLALYYKARSKE</sequence>
<dbReference type="Pfam" id="PF00005">
    <property type="entry name" value="ABC_tran"/>
    <property type="match status" value="1"/>
</dbReference>
<feature type="transmembrane region" description="Helical" evidence="10">
    <location>
        <begin position="434"/>
        <end position="460"/>
    </location>
</feature>
<keyword evidence="14" id="KW-1185">Reference proteome</keyword>
<feature type="domain" description="AAA+ ATPase" evidence="11">
    <location>
        <begin position="107"/>
        <end position="243"/>
    </location>
</feature>
<feature type="transmembrane region" description="Helical" evidence="10">
    <location>
        <begin position="389"/>
        <end position="413"/>
    </location>
</feature>
<feature type="transmembrane region" description="Helical" evidence="10">
    <location>
        <begin position="356"/>
        <end position="377"/>
    </location>
</feature>
<evidence type="ECO:0000256" key="4">
    <source>
        <dbReference type="ARBA" id="ARBA00022692"/>
    </source>
</evidence>
<dbReference type="InterPro" id="IPR013525">
    <property type="entry name" value="ABC2_TM"/>
</dbReference>
<dbReference type="EMBL" id="AJWK01004727">
    <property type="status" value="NOT_ANNOTATED_CDS"/>
    <property type="molecule type" value="Genomic_DNA"/>
</dbReference>
<dbReference type="PANTHER" id="PTHR48041:SF129">
    <property type="entry name" value="PROTEIN WHITE"/>
    <property type="match status" value="1"/>
</dbReference>
<dbReference type="InterPro" id="IPR003439">
    <property type="entry name" value="ABC_transporter-like_ATP-bd"/>
</dbReference>
<organism evidence="13 14">
    <name type="scientific">Lutzomyia longipalpis</name>
    <name type="common">Sand fly</name>
    <dbReference type="NCBI Taxonomy" id="7200"/>
    <lineage>
        <taxon>Eukaryota</taxon>
        <taxon>Metazoa</taxon>
        <taxon>Ecdysozoa</taxon>
        <taxon>Arthropoda</taxon>
        <taxon>Hexapoda</taxon>
        <taxon>Insecta</taxon>
        <taxon>Pterygota</taxon>
        <taxon>Neoptera</taxon>
        <taxon>Endopterygota</taxon>
        <taxon>Diptera</taxon>
        <taxon>Nematocera</taxon>
        <taxon>Psychodoidea</taxon>
        <taxon>Psychodidae</taxon>
        <taxon>Lutzomyia</taxon>
        <taxon>Lutzomyia</taxon>
    </lineage>
</organism>
<evidence type="ECO:0000256" key="7">
    <source>
        <dbReference type="ARBA" id="ARBA00022989"/>
    </source>
</evidence>
<feature type="transmembrane region" description="Helical" evidence="10">
    <location>
        <begin position="900"/>
        <end position="920"/>
    </location>
</feature>
<evidence type="ECO:0000313" key="12">
    <source>
        <dbReference type="EMBL" id="MBC1178134.1"/>
    </source>
</evidence>
<feature type="transmembrane region" description="Helical" evidence="10">
    <location>
        <begin position="501"/>
        <end position="528"/>
    </location>
</feature>
<evidence type="ECO:0000313" key="14">
    <source>
        <dbReference type="Proteomes" id="UP000092461"/>
    </source>
</evidence>
<keyword evidence="4 10" id="KW-0812">Transmembrane</keyword>
<evidence type="ECO:0000256" key="5">
    <source>
        <dbReference type="ARBA" id="ARBA00022741"/>
    </source>
</evidence>
<evidence type="ECO:0000313" key="13">
    <source>
        <dbReference type="EnsemblMetazoa" id="LLOJ001311-PA"/>
    </source>
</evidence>
<reference evidence="14" key="1">
    <citation type="submission" date="2012-05" db="EMBL/GenBank/DDBJ databases">
        <title>Whole Genome Assembly of Lutzomyia longipalpis.</title>
        <authorList>
            <person name="Richards S."/>
            <person name="Qu C."/>
            <person name="Dillon R."/>
            <person name="Worley K."/>
            <person name="Scherer S."/>
            <person name="Batterton M."/>
            <person name="Taylor A."/>
            <person name="Hawes A."/>
            <person name="Hernandez B."/>
            <person name="Kovar C."/>
            <person name="Mandapat C."/>
            <person name="Pham C."/>
            <person name="Qu C."/>
            <person name="Jing C."/>
            <person name="Bess C."/>
            <person name="Bandaranaike D."/>
            <person name="Ngo D."/>
            <person name="Ongeri F."/>
            <person name="Arias F."/>
            <person name="Lara F."/>
            <person name="Weissenberger G."/>
            <person name="Kamau G."/>
            <person name="Han H."/>
            <person name="Shen H."/>
            <person name="Dinh H."/>
            <person name="Khalil I."/>
            <person name="Jones J."/>
            <person name="Shafer J."/>
            <person name="Jayaseelan J."/>
            <person name="Quiroz J."/>
            <person name="Blankenburg K."/>
            <person name="Nguyen L."/>
            <person name="Jackson L."/>
            <person name="Francisco L."/>
            <person name="Tang L.-Y."/>
            <person name="Pu L.-L."/>
            <person name="Perales L."/>
            <person name="Lorensuhewa L."/>
            <person name="Munidasa M."/>
            <person name="Coyle M."/>
            <person name="Taylor M."/>
            <person name="Puazo M."/>
            <person name="Firestine M."/>
            <person name="Scheel M."/>
            <person name="Javaid M."/>
            <person name="Wang M."/>
            <person name="Li M."/>
            <person name="Tabassum N."/>
            <person name="Saada N."/>
            <person name="Osuji N."/>
            <person name="Aqrawi P."/>
            <person name="Fu Q."/>
            <person name="Thornton R."/>
            <person name="Raj R."/>
            <person name="Goodspeed R."/>
            <person name="Mata R."/>
            <person name="Najjar R."/>
            <person name="Gubbala S."/>
            <person name="Lee S."/>
            <person name="Denson S."/>
            <person name="Patil S."/>
            <person name="Macmil S."/>
            <person name="Qi S."/>
            <person name="Matskevitch T."/>
            <person name="Palculict T."/>
            <person name="Mathew T."/>
            <person name="Vee V."/>
            <person name="Velamala V."/>
            <person name="Korchina V."/>
            <person name="Cai W."/>
            <person name="Liu W."/>
            <person name="Dai W."/>
            <person name="Zou X."/>
            <person name="Zhu Y."/>
            <person name="Zhang Y."/>
            <person name="Wu Y.-Q."/>
            <person name="Xin Y."/>
            <person name="Nazarath L."/>
            <person name="Kovar C."/>
            <person name="Han Y."/>
            <person name="Muzny D."/>
            <person name="Gibbs R."/>
        </authorList>
    </citation>
    <scope>NUCLEOTIDE SEQUENCE [LARGE SCALE GENOMIC DNA]</scope>
    <source>
        <strain evidence="14">Jacobina</strain>
    </source>
</reference>
<evidence type="ECO:0000256" key="6">
    <source>
        <dbReference type="ARBA" id="ARBA00022840"/>
    </source>
</evidence>
<dbReference type="Proteomes" id="UP000092461">
    <property type="component" value="Unassembled WGS sequence"/>
</dbReference>
<evidence type="ECO:0000256" key="10">
    <source>
        <dbReference type="SAM" id="Phobius"/>
    </source>
</evidence>
<dbReference type="Pfam" id="PF01061">
    <property type="entry name" value="ABC2_membrane"/>
    <property type="match status" value="2"/>
</dbReference>
<keyword evidence="3" id="KW-0813">Transport</keyword>
<dbReference type="GO" id="GO:0005886">
    <property type="term" value="C:plasma membrane"/>
    <property type="evidence" value="ECO:0007669"/>
    <property type="project" value="TreeGrafter"/>
</dbReference>
<feature type="transmembrane region" description="Helical" evidence="10">
    <location>
        <begin position="813"/>
        <end position="840"/>
    </location>
</feature>
<dbReference type="EMBL" id="AJWK01004725">
    <property type="status" value="NOT_ANNOTATED_CDS"/>
    <property type="molecule type" value="Genomic_DNA"/>
</dbReference>
<dbReference type="Pfam" id="PF19055">
    <property type="entry name" value="ABC2_membrane_7"/>
    <property type="match status" value="1"/>
</dbReference>
<dbReference type="AlphaFoldDB" id="A0A1B0CB12"/>
<dbReference type="VEuPathDB" id="VectorBase:LLONM1_008352"/>
<dbReference type="GO" id="GO:0005524">
    <property type="term" value="F:ATP binding"/>
    <property type="evidence" value="ECO:0007669"/>
    <property type="project" value="UniProtKB-KW"/>
</dbReference>
<dbReference type="EMBL" id="GITU01009431">
    <property type="protein sequence ID" value="MBC1178134.1"/>
    <property type="molecule type" value="Transcribed_RNA"/>
</dbReference>